<dbReference type="Pfam" id="PF00154">
    <property type="entry name" value="RecA_N"/>
    <property type="match status" value="1"/>
</dbReference>
<dbReference type="GO" id="GO:0006281">
    <property type="term" value="P:DNA repair"/>
    <property type="evidence" value="ECO:0007669"/>
    <property type="project" value="InterPro"/>
</dbReference>
<sequence length="341" mass="36789">MPLASTIRLQVESALARKIPSALTPAPRLIRPQIPTGLAELDELSGGGFPLGALTELVGAECSGRTSVALSFLAQLTEANKVCAWVDSANAFHPASAAAIGVDLGRLLWVRCADVADTSTKTAKSVTLPPKYFIPGSPKKGLHGGGFGPHPRTEARGLSQAMAGLFTEKAPLPEPVEITEAKTNRSALGESVPANPITYRKRRARHYDAIERALRTTDLLLQTGGFSAIVLDLAGIAPQYVARIELSTWHRYRVAAEKTQACILLLTQYPCAKSGSELQLRLLDAEPILEARTVFSGMRPRIEVLRQRFPQPANNVVSMRKPPQTARMASWQSRTSWAGAQ</sequence>
<evidence type="ECO:0000313" key="9">
    <source>
        <dbReference type="Proteomes" id="UP000321820"/>
    </source>
</evidence>
<proteinExistence type="inferred from homology"/>
<dbReference type="SUPFAM" id="SSF52540">
    <property type="entry name" value="P-loop containing nucleoside triphosphate hydrolases"/>
    <property type="match status" value="1"/>
</dbReference>
<evidence type="ECO:0000256" key="5">
    <source>
        <dbReference type="ARBA" id="ARBA00023172"/>
    </source>
</evidence>
<comment type="similarity">
    <text evidence="1">Belongs to the RecA family.</text>
</comment>
<dbReference type="EMBL" id="CP042806">
    <property type="protein sequence ID" value="QEE29090.1"/>
    <property type="molecule type" value="Genomic_DNA"/>
</dbReference>
<dbReference type="KEGG" id="talb:FTW19_14445"/>
<dbReference type="Gene3D" id="3.40.50.300">
    <property type="entry name" value="P-loop containing nucleotide triphosphate hydrolases"/>
    <property type="match status" value="1"/>
</dbReference>
<keyword evidence="4" id="KW-0067">ATP-binding</keyword>
<keyword evidence="5" id="KW-0233">DNA recombination</keyword>
<feature type="domain" description="RecA-like N-terminal" evidence="7">
    <location>
        <begin position="34"/>
        <end position="109"/>
    </location>
</feature>
<keyword evidence="9" id="KW-1185">Reference proteome</keyword>
<evidence type="ECO:0000259" key="7">
    <source>
        <dbReference type="Pfam" id="PF00154"/>
    </source>
</evidence>
<keyword evidence="3" id="KW-0547">Nucleotide-binding</keyword>
<dbReference type="PANTHER" id="PTHR45900:SF1">
    <property type="entry name" value="MITOCHONDRIAL DNA REPAIR PROTEIN RECA HOMOLOG-RELATED"/>
    <property type="match status" value="1"/>
</dbReference>
<organism evidence="8 9">
    <name type="scientific">Terriglobus albidus</name>
    <dbReference type="NCBI Taxonomy" id="1592106"/>
    <lineage>
        <taxon>Bacteria</taxon>
        <taxon>Pseudomonadati</taxon>
        <taxon>Acidobacteriota</taxon>
        <taxon>Terriglobia</taxon>
        <taxon>Terriglobales</taxon>
        <taxon>Acidobacteriaceae</taxon>
        <taxon>Terriglobus</taxon>
    </lineage>
</organism>
<evidence type="ECO:0000256" key="6">
    <source>
        <dbReference type="SAM" id="MobiDB-lite"/>
    </source>
</evidence>
<accession>A0A5B9EE75</accession>
<feature type="compositionally biased region" description="Polar residues" evidence="6">
    <location>
        <begin position="330"/>
        <end position="341"/>
    </location>
</feature>
<dbReference type="GO" id="GO:0005524">
    <property type="term" value="F:ATP binding"/>
    <property type="evidence" value="ECO:0007669"/>
    <property type="project" value="UniProtKB-KW"/>
</dbReference>
<dbReference type="GO" id="GO:0006310">
    <property type="term" value="P:DNA recombination"/>
    <property type="evidence" value="ECO:0007669"/>
    <property type="project" value="UniProtKB-KW"/>
</dbReference>
<dbReference type="GO" id="GO:0003697">
    <property type="term" value="F:single-stranded DNA binding"/>
    <property type="evidence" value="ECO:0007669"/>
    <property type="project" value="InterPro"/>
</dbReference>
<evidence type="ECO:0000256" key="2">
    <source>
        <dbReference type="ARBA" id="ARBA00015553"/>
    </source>
</evidence>
<dbReference type="PANTHER" id="PTHR45900">
    <property type="entry name" value="RECA"/>
    <property type="match status" value="1"/>
</dbReference>
<dbReference type="InterPro" id="IPR013765">
    <property type="entry name" value="DNA_recomb/repair_RecA"/>
</dbReference>
<dbReference type="Proteomes" id="UP000321820">
    <property type="component" value="Chromosome"/>
</dbReference>
<evidence type="ECO:0000256" key="3">
    <source>
        <dbReference type="ARBA" id="ARBA00022741"/>
    </source>
</evidence>
<protein>
    <recommendedName>
        <fullName evidence="2">Protein RecA</fullName>
    </recommendedName>
</protein>
<dbReference type="InterPro" id="IPR027417">
    <property type="entry name" value="P-loop_NTPase"/>
</dbReference>
<name>A0A5B9EE75_9BACT</name>
<dbReference type="AlphaFoldDB" id="A0A5B9EE75"/>
<dbReference type="InterPro" id="IPR049428">
    <property type="entry name" value="RecA-like_N"/>
</dbReference>
<evidence type="ECO:0000313" key="8">
    <source>
        <dbReference type="EMBL" id="QEE29090.1"/>
    </source>
</evidence>
<gene>
    <name evidence="8" type="ORF">FTW19_14445</name>
</gene>
<dbReference type="OrthoDB" id="110850at2"/>
<reference evidence="8 9" key="1">
    <citation type="submission" date="2019-08" db="EMBL/GenBank/DDBJ databases">
        <title>Complete genome sequence of Terriglobus albidus strain ORNL.</title>
        <authorList>
            <person name="Podar M."/>
        </authorList>
    </citation>
    <scope>NUCLEOTIDE SEQUENCE [LARGE SCALE GENOMIC DNA]</scope>
    <source>
        <strain evidence="8 9">ORNL</strain>
    </source>
</reference>
<evidence type="ECO:0000256" key="1">
    <source>
        <dbReference type="ARBA" id="ARBA00009391"/>
    </source>
</evidence>
<feature type="region of interest" description="Disordered" evidence="6">
    <location>
        <begin position="320"/>
        <end position="341"/>
    </location>
</feature>
<evidence type="ECO:0000256" key="4">
    <source>
        <dbReference type="ARBA" id="ARBA00022840"/>
    </source>
</evidence>
<dbReference type="RefSeq" id="WP_147648289.1">
    <property type="nucleotide sequence ID" value="NZ_CP042806.1"/>
</dbReference>